<dbReference type="Proteomes" id="UP001207468">
    <property type="component" value="Unassembled WGS sequence"/>
</dbReference>
<comment type="caution">
    <text evidence="1">The sequence shown here is derived from an EMBL/GenBank/DDBJ whole genome shotgun (WGS) entry which is preliminary data.</text>
</comment>
<accession>A0ACC0UAS9</accession>
<evidence type="ECO:0000313" key="2">
    <source>
        <dbReference type="Proteomes" id="UP001207468"/>
    </source>
</evidence>
<dbReference type="EMBL" id="JAGFNK010000080">
    <property type="protein sequence ID" value="KAI9508736.1"/>
    <property type="molecule type" value="Genomic_DNA"/>
</dbReference>
<reference evidence="1" key="1">
    <citation type="submission" date="2021-03" db="EMBL/GenBank/DDBJ databases">
        <title>Evolutionary priming and transition to the ectomycorrhizal habit in an iconic lineage of mushroom-forming fungi: is preadaptation a requirement?</title>
        <authorList>
            <consortium name="DOE Joint Genome Institute"/>
            <person name="Looney B.P."/>
            <person name="Miyauchi S."/>
            <person name="Morin E."/>
            <person name="Drula E."/>
            <person name="Courty P.E."/>
            <person name="Chicoki N."/>
            <person name="Fauchery L."/>
            <person name="Kohler A."/>
            <person name="Kuo A."/>
            <person name="LaButti K."/>
            <person name="Pangilinan J."/>
            <person name="Lipzen A."/>
            <person name="Riley R."/>
            <person name="Andreopoulos W."/>
            <person name="He G."/>
            <person name="Johnson J."/>
            <person name="Barry K.W."/>
            <person name="Grigoriev I.V."/>
            <person name="Nagy L."/>
            <person name="Hibbett D."/>
            <person name="Henrissat B."/>
            <person name="Matheny P.B."/>
            <person name="Labbe J."/>
            <person name="Martin A.F."/>
        </authorList>
    </citation>
    <scope>NUCLEOTIDE SEQUENCE</scope>
    <source>
        <strain evidence="1">BPL698</strain>
    </source>
</reference>
<organism evidence="1 2">
    <name type="scientific">Russula earlei</name>
    <dbReference type="NCBI Taxonomy" id="71964"/>
    <lineage>
        <taxon>Eukaryota</taxon>
        <taxon>Fungi</taxon>
        <taxon>Dikarya</taxon>
        <taxon>Basidiomycota</taxon>
        <taxon>Agaricomycotina</taxon>
        <taxon>Agaricomycetes</taxon>
        <taxon>Russulales</taxon>
        <taxon>Russulaceae</taxon>
        <taxon>Russula</taxon>
    </lineage>
</organism>
<gene>
    <name evidence="1" type="ORF">F5148DRAFT_1283672</name>
</gene>
<sequence>MPTTPTNNPPTFDKLAFRKYMKNIGRAGKSSLQIHSPMPSSECNALGSCKPTPSSILTTFINRALKIVDDALRSAAKVKNKDVCRAVNHPKDPTSDASHMKTVRDRMTEATMKDKSSSGILNTLKEKLKPAPNAWSDPMTVVEFLLFESHPHDNPML</sequence>
<keyword evidence="2" id="KW-1185">Reference proteome</keyword>
<protein>
    <submittedName>
        <fullName evidence="1">Uncharacterized protein</fullName>
    </submittedName>
</protein>
<evidence type="ECO:0000313" key="1">
    <source>
        <dbReference type="EMBL" id="KAI9508736.1"/>
    </source>
</evidence>
<name>A0ACC0UAS9_9AGAM</name>
<proteinExistence type="predicted"/>